<evidence type="ECO:0000313" key="7">
    <source>
        <dbReference type="EMBL" id="OQD87574.1"/>
    </source>
</evidence>
<dbReference type="GO" id="GO:0033387">
    <property type="term" value="P:putrescine biosynthetic process from arginine, via ornithine"/>
    <property type="evidence" value="ECO:0007669"/>
    <property type="project" value="TreeGrafter"/>
</dbReference>
<keyword evidence="4" id="KW-0663">Pyridoxal phosphate</keyword>
<comment type="caution">
    <text evidence="7">The sequence shown here is derived from an EMBL/GenBank/DDBJ whole genome shotgun (WGS) entry which is preliminary data.</text>
</comment>
<gene>
    <name evidence="7" type="ORF">PENANT_c005G06440</name>
</gene>
<reference evidence="8" key="1">
    <citation type="journal article" date="2017" name="Nat. Microbiol.">
        <title>Global analysis of biosynthetic gene clusters reveals vast potential of secondary metabolite production in Penicillium species.</title>
        <authorList>
            <person name="Nielsen J.C."/>
            <person name="Grijseels S."/>
            <person name="Prigent S."/>
            <person name="Ji B."/>
            <person name="Dainat J."/>
            <person name="Nielsen K.F."/>
            <person name="Frisvad J.C."/>
            <person name="Workman M."/>
            <person name="Nielsen J."/>
        </authorList>
    </citation>
    <scope>NUCLEOTIDE SEQUENCE [LARGE SCALE GENOMIC DNA]</scope>
    <source>
        <strain evidence="8">IBT 31811</strain>
    </source>
</reference>
<dbReference type="EMBL" id="MDYN01000005">
    <property type="protein sequence ID" value="OQD87574.1"/>
    <property type="molecule type" value="Genomic_DNA"/>
</dbReference>
<feature type="domain" description="Orn/DAP/Arg decarboxylase 2 N-terminal" evidence="6">
    <location>
        <begin position="57"/>
        <end position="123"/>
    </location>
</feature>
<evidence type="ECO:0000256" key="5">
    <source>
        <dbReference type="ARBA" id="ARBA00023239"/>
    </source>
</evidence>
<accession>A0A1V6QEE2</accession>
<evidence type="ECO:0000256" key="3">
    <source>
        <dbReference type="ARBA" id="ARBA00022793"/>
    </source>
</evidence>
<evidence type="ECO:0000256" key="4">
    <source>
        <dbReference type="ARBA" id="ARBA00022898"/>
    </source>
</evidence>
<dbReference type="Proteomes" id="UP000191672">
    <property type="component" value="Unassembled WGS sequence"/>
</dbReference>
<dbReference type="GO" id="GO:0005737">
    <property type="term" value="C:cytoplasm"/>
    <property type="evidence" value="ECO:0007669"/>
    <property type="project" value="TreeGrafter"/>
</dbReference>
<comment type="cofactor">
    <cofactor evidence="1">
        <name>pyridoxal 5'-phosphate</name>
        <dbReference type="ChEBI" id="CHEBI:597326"/>
    </cofactor>
</comment>
<comment type="similarity">
    <text evidence="2">Belongs to the Orn/Lys/Arg decarboxylase class-II family.</text>
</comment>
<dbReference type="STRING" id="416450.A0A1V6QEE2"/>
<keyword evidence="8" id="KW-1185">Reference proteome</keyword>
<dbReference type="InterPro" id="IPR002433">
    <property type="entry name" value="Orn_de-COase"/>
</dbReference>
<dbReference type="InterPro" id="IPR029066">
    <property type="entry name" value="PLP-binding_barrel"/>
</dbReference>
<proteinExistence type="inferred from homology"/>
<protein>
    <recommendedName>
        <fullName evidence="6">Orn/DAP/Arg decarboxylase 2 N-terminal domain-containing protein</fullName>
    </recommendedName>
</protein>
<evidence type="ECO:0000313" key="8">
    <source>
        <dbReference type="Proteomes" id="UP000191672"/>
    </source>
</evidence>
<dbReference type="Pfam" id="PF02784">
    <property type="entry name" value="Orn_Arg_deC_N"/>
    <property type="match status" value="1"/>
</dbReference>
<dbReference type="GO" id="GO:0004586">
    <property type="term" value="F:ornithine decarboxylase activity"/>
    <property type="evidence" value="ECO:0007669"/>
    <property type="project" value="TreeGrafter"/>
</dbReference>
<organism evidence="7 8">
    <name type="scientific">Penicillium antarcticum</name>
    <dbReference type="NCBI Taxonomy" id="416450"/>
    <lineage>
        <taxon>Eukaryota</taxon>
        <taxon>Fungi</taxon>
        <taxon>Dikarya</taxon>
        <taxon>Ascomycota</taxon>
        <taxon>Pezizomycotina</taxon>
        <taxon>Eurotiomycetes</taxon>
        <taxon>Eurotiomycetidae</taxon>
        <taxon>Eurotiales</taxon>
        <taxon>Aspergillaceae</taxon>
        <taxon>Penicillium</taxon>
    </lineage>
</organism>
<dbReference type="PANTHER" id="PTHR11482:SF6">
    <property type="entry name" value="ORNITHINE DECARBOXYLASE 1-RELATED"/>
    <property type="match status" value="1"/>
</dbReference>
<evidence type="ECO:0000256" key="2">
    <source>
        <dbReference type="ARBA" id="ARBA00008872"/>
    </source>
</evidence>
<sequence length="123" mass="13363">MASEPEFDFTNTDATKAREIEQVLDIGVYPKRIIFAHTHKPAPTLVSEPIARVPLRAKFGTLMEATWALLRRAQSLGLKVASQCLEAGAADPNAVIAVQQFRCVFNNGKALGFDMHLLDIGGG</sequence>
<dbReference type="Gene3D" id="3.20.20.10">
    <property type="entry name" value="Alanine racemase"/>
    <property type="match status" value="1"/>
</dbReference>
<dbReference type="AlphaFoldDB" id="A0A1V6QEE2"/>
<dbReference type="InterPro" id="IPR022644">
    <property type="entry name" value="De-COase2_N"/>
</dbReference>
<evidence type="ECO:0000256" key="1">
    <source>
        <dbReference type="ARBA" id="ARBA00001933"/>
    </source>
</evidence>
<evidence type="ECO:0000259" key="6">
    <source>
        <dbReference type="Pfam" id="PF02784"/>
    </source>
</evidence>
<dbReference type="PANTHER" id="PTHR11482">
    <property type="entry name" value="ARGININE/DIAMINOPIMELATE/ORNITHINE DECARBOXYLASE"/>
    <property type="match status" value="1"/>
</dbReference>
<keyword evidence="5" id="KW-0456">Lyase</keyword>
<keyword evidence="3" id="KW-0210">Decarboxylase</keyword>
<name>A0A1V6QEE2_9EURO</name>
<dbReference type="SUPFAM" id="SSF51419">
    <property type="entry name" value="PLP-binding barrel"/>
    <property type="match status" value="1"/>
</dbReference>